<dbReference type="EMBL" id="AYZK01000009">
    <property type="protein sequence ID" value="KRM86494.1"/>
    <property type="molecule type" value="Genomic_DNA"/>
</dbReference>
<feature type="transmembrane region" description="Helical" evidence="1">
    <location>
        <begin position="40"/>
        <end position="60"/>
    </location>
</feature>
<gene>
    <name evidence="2" type="ORF">FD19_GL001924</name>
</gene>
<keyword evidence="1" id="KW-0812">Transmembrane</keyword>
<evidence type="ECO:0000313" key="3">
    <source>
        <dbReference type="Proteomes" id="UP000051789"/>
    </source>
</evidence>
<dbReference type="STRING" id="1423810.FD19_GL001924"/>
<keyword evidence="1" id="KW-1133">Transmembrane helix</keyword>
<accession>A0A0R2C4H2</accession>
<dbReference type="Proteomes" id="UP000051789">
    <property type="component" value="Unassembled WGS sequence"/>
</dbReference>
<name>A0A0R2C4H2_9LACO</name>
<proteinExistence type="predicted"/>
<feature type="transmembrane region" description="Helical" evidence="1">
    <location>
        <begin position="14"/>
        <end position="34"/>
    </location>
</feature>
<evidence type="ECO:0000256" key="1">
    <source>
        <dbReference type="SAM" id="Phobius"/>
    </source>
</evidence>
<keyword evidence="3" id="KW-1185">Reference proteome</keyword>
<evidence type="ECO:0000313" key="2">
    <source>
        <dbReference type="EMBL" id="KRM86494.1"/>
    </source>
</evidence>
<dbReference type="PATRIC" id="fig|1423810.4.peg.1973"/>
<reference evidence="2 3" key="1">
    <citation type="journal article" date="2015" name="Genome Announc.">
        <title>Expanding the biotechnology potential of lactobacilli through comparative genomics of 213 strains and associated genera.</title>
        <authorList>
            <person name="Sun Z."/>
            <person name="Harris H.M."/>
            <person name="McCann A."/>
            <person name="Guo C."/>
            <person name="Argimon S."/>
            <person name="Zhang W."/>
            <person name="Yang X."/>
            <person name="Jeffery I.B."/>
            <person name="Cooney J.C."/>
            <person name="Kagawa T.F."/>
            <person name="Liu W."/>
            <person name="Song Y."/>
            <person name="Salvetti E."/>
            <person name="Wrobel A."/>
            <person name="Rasinkangas P."/>
            <person name="Parkhill J."/>
            <person name="Rea M.C."/>
            <person name="O'Sullivan O."/>
            <person name="Ritari J."/>
            <person name="Douillard F.P."/>
            <person name="Paul Ross R."/>
            <person name="Yang R."/>
            <person name="Briner A.E."/>
            <person name="Felis G.E."/>
            <person name="de Vos W.M."/>
            <person name="Barrangou R."/>
            <person name="Klaenhammer T.R."/>
            <person name="Caufield P.W."/>
            <person name="Cui Y."/>
            <person name="Zhang H."/>
            <person name="O'Toole P.W."/>
        </authorList>
    </citation>
    <scope>NUCLEOTIDE SEQUENCE [LARGE SCALE GENOMIC DNA]</scope>
    <source>
        <strain evidence="2 3">DSM 22698</strain>
    </source>
</reference>
<comment type="caution">
    <text evidence="2">The sequence shown here is derived from an EMBL/GenBank/DDBJ whole genome shotgun (WGS) entry which is preliminary data.</text>
</comment>
<organism evidence="2 3">
    <name type="scientific">Lacticaseibacillus thailandensis DSM 22698 = JCM 13996</name>
    <dbReference type="NCBI Taxonomy" id="1423810"/>
    <lineage>
        <taxon>Bacteria</taxon>
        <taxon>Bacillati</taxon>
        <taxon>Bacillota</taxon>
        <taxon>Bacilli</taxon>
        <taxon>Lactobacillales</taxon>
        <taxon>Lactobacillaceae</taxon>
        <taxon>Lacticaseibacillus</taxon>
    </lineage>
</organism>
<dbReference type="AlphaFoldDB" id="A0A0R2C4H2"/>
<protein>
    <submittedName>
        <fullName evidence="2">Uncharacterized protein</fullName>
    </submittedName>
</protein>
<keyword evidence="1" id="KW-0472">Membrane</keyword>
<sequence>MDNGQQLGGAQMKYVAYIALLLLTVFFSAFLSSWVTQYSLWWWLIVAVYLIVITIVYGIIEQDSRKR</sequence>